<keyword evidence="3" id="KW-0479">Metal-binding</keyword>
<evidence type="ECO:0000313" key="7">
    <source>
        <dbReference type="EMBL" id="PAT34299.1"/>
    </source>
</evidence>
<protein>
    <submittedName>
        <fullName evidence="7">SCO family protein</fullName>
    </submittedName>
</protein>
<evidence type="ECO:0000256" key="1">
    <source>
        <dbReference type="ARBA" id="ARBA00010996"/>
    </source>
</evidence>
<dbReference type="Pfam" id="PF02630">
    <property type="entry name" value="SCO1-SenC"/>
    <property type="match status" value="1"/>
</dbReference>
<keyword evidence="4" id="KW-1015">Disulfide bond</keyword>
<dbReference type="CDD" id="cd02968">
    <property type="entry name" value="SCO"/>
    <property type="match status" value="1"/>
</dbReference>
<keyword evidence="2 3" id="KW-0186">Copper</keyword>
<proteinExistence type="inferred from homology"/>
<dbReference type="Gene3D" id="3.40.30.10">
    <property type="entry name" value="Glutaredoxin"/>
    <property type="match status" value="1"/>
</dbReference>
<feature type="chain" id="PRO_5013081558" evidence="5">
    <location>
        <begin position="29"/>
        <end position="208"/>
    </location>
</feature>
<feature type="disulfide bond" description="Redox-active" evidence="4">
    <location>
        <begin position="82"/>
        <end position="86"/>
    </location>
</feature>
<dbReference type="InterPro" id="IPR036249">
    <property type="entry name" value="Thioredoxin-like_sf"/>
</dbReference>
<dbReference type="SUPFAM" id="SSF52833">
    <property type="entry name" value="Thioredoxin-like"/>
    <property type="match status" value="1"/>
</dbReference>
<evidence type="ECO:0000256" key="3">
    <source>
        <dbReference type="PIRSR" id="PIRSR603782-1"/>
    </source>
</evidence>
<dbReference type="InterPro" id="IPR003782">
    <property type="entry name" value="SCO1/SenC"/>
</dbReference>
<dbReference type="PROSITE" id="PS51257">
    <property type="entry name" value="PROKAR_LIPOPROTEIN"/>
    <property type="match status" value="1"/>
</dbReference>
<dbReference type="InterPro" id="IPR013766">
    <property type="entry name" value="Thioredoxin_domain"/>
</dbReference>
<dbReference type="AlphaFoldDB" id="A0A2A2A9P0"/>
<reference evidence="7 8" key="1">
    <citation type="submission" date="2017-08" db="EMBL/GenBank/DDBJ databases">
        <title>WGS of Clinical strains of the CDC Group NO-1 linked to zoonotic infections in humans.</title>
        <authorList>
            <person name="Bernier A.-M."/>
            <person name="Bernard K."/>
        </authorList>
    </citation>
    <scope>NUCLEOTIDE SEQUENCE [LARGE SCALE GENOMIC DNA]</scope>
    <source>
        <strain evidence="7 8">NML03-0146</strain>
    </source>
</reference>
<dbReference type="GO" id="GO:0046872">
    <property type="term" value="F:metal ion binding"/>
    <property type="evidence" value="ECO:0007669"/>
    <property type="project" value="UniProtKB-KW"/>
</dbReference>
<feature type="binding site" evidence="3">
    <location>
        <position position="82"/>
    </location>
    <ligand>
        <name>Cu cation</name>
        <dbReference type="ChEBI" id="CHEBI:23378"/>
    </ligand>
</feature>
<name>A0A2A2A9P0_9BURK</name>
<feature type="signal peptide" evidence="5">
    <location>
        <begin position="1"/>
        <end position="28"/>
    </location>
</feature>
<evidence type="ECO:0000313" key="8">
    <source>
        <dbReference type="Proteomes" id="UP000217999"/>
    </source>
</evidence>
<evidence type="ECO:0000256" key="4">
    <source>
        <dbReference type="PIRSR" id="PIRSR603782-2"/>
    </source>
</evidence>
<feature type="domain" description="Thioredoxin" evidence="6">
    <location>
        <begin position="44"/>
        <end position="206"/>
    </location>
</feature>
<dbReference type="PANTHER" id="PTHR12151">
    <property type="entry name" value="ELECTRON TRANSPORT PROTIN SCO1/SENC FAMILY MEMBER"/>
    <property type="match status" value="1"/>
</dbReference>
<organism evidence="7 8">
    <name type="scientific">Vandammella animalimorsus</name>
    <dbReference type="NCBI Taxonomy" id="2029117"/>
    <lineage>
        <taxon>Bacteria</taxon>
        <taxon>Pseudomonadati</taxon>
        <taxon>Pseudomonadota</taxon>
        <taxon>Betaproteobacteria</taxon>
        <taxon>Burkholderiales</taxon>
        <taxon>Comamonadaceae</taxon>
        <taxon>Vandammella</taxon>
    </lineage>
</organism>
<keyword evidence="5" id="KW-0732">Signal</keyword>
<evidence type="ECO:0000256" key="5">
    <source>
        <dbReference type="SAM" id="SignalP"/>
    </source>
</evidence>
<feature type="binding site" evidence="3">
    <location>
        <position position="86"/>
    </location>
    <ligand>
        <name>Cu cation</name>
        <dbReference type="ChEBI" id="CHEBI:23378"/>
    </ligand>
</feature>
<dbReference type="PROSITE" id="PS51352">
    <property type="entry name" value="THIOREDOXIN_2"/>
    <property type="match status" value="1"/>
</dbReference>
<evidence type="ECO:0000256" key="2">
    <source>
        <dbReference type="ARBA" id="ARBA00023008"/>
    </source>
</evidence>
<gene>
    <name evidence="7" type="ORF">CK620_08695</name>
</gene>
<dbReference type="EMBL" id="NSJF01000004">
    <property type="protein sequence ID" value="PAT34299.1"/>
    <property type="molecule type" value="Genomic_DNA"/>
</dbReference>
<dbReference type="Proteomes" id="UP000217999">
    <property type="component" value="Unassembled WGS sequence"/>
</dbReference>
<dbReference type="RefSeq" id="WP_095549981.1">
    <property type="nucleotide sequence ID" value="NZ_NSJF01000004.1"/>
</dbReference>
<comment type="caution">
    <text evidence="7">The sequence shown here is derived from an EMBL/GenBank/DDBJ whole genome shotgun (WGS) entry which is preliminary data.</text>
</comment>
<accession>A0A2A2A9P0</accession>
<sequence>MTACKPVRALRSRLLAAALVGAALLGLAGCTGSEPAAKFHTLDISGVDYAKGFSMPDAHGQQRSLADFAGKVVFVYFGFAQCPDICPTTMLEMAEVKKLLGEDGDKLQIVFVTVDPERDTPEVMRAYMESFDPQAVALVGSAEQVAAMARDFKVFYEKKPGSTPDTYTIDHSASGYMYDPQGRLRLYVRYGTPVDQIAADVRQLLQGR</sequence>
<evidence type="ECO:0000259" key="6">
    <source>
        <dbReference type="PROSITE" id="PS51352"/>
    </source>
</evidence>
<dbReference type="FunFam" id="3.40.30.10:FF:000013">
    <property type="entry name" value="Blast:Protein SCO1 homolog, mitochondrial"/>
    <property type="match status" value="1"/>
</dbReference>
<comment type="similarity">
    <text evidence="1">Belongs to the SCO1/2 family.</text>
</comment>
<feature type="binding site" evidence="3">
    <location>
        <position position="171"/>
    </location>
    <ligand>
        <name>Cu cation</name>
        <dbReference type="ChEBI" id="CHEBI:23378"/>
    </ligand>
</feature>
<dbReference type="PANTHER" id="PTHR12151:SF25">
    <property type="entry name" value="LINALOOL DEHYDRATASE_ISOMERASE DOMAIN-CONTAINING PROTEIN"/>
    <property type="match status" value="1"/>
</dbReference>